<dbReference type="InterPro" id="IPR036165">
    <property type="entry name" value="YefM-like_sf"/>
</dbReference>
<dbReference type="EMBL" id="CP032418">
    <property type="protein sequence ID" value="AYC28968.1"/>
    <property type="molecule type" value="Genomic_DNA"/>
</dbReference>
<organism evidence="2 3">
    <name type="scientific">Paenisporosarcina cavernae</name>
    <dbReference type="NCBI Taxonomy" id="2320858"/>
    <lineage>
        <taxon>Bacteria</taxon>
        <taxon>Bacillati</taxon>
        <taxon>Bacillota</taxon>
        <taxon>Bacilli</taxon>
        <taxon>Bacillales</taxon>
        <taxon>Caryophanaceae</taxon>
        <taxon>Paenisporosarcina</taxon>
    </lineage>
</organism>
<dbReference type="RefSeq" id="WP_119882710.1">
    <property type="nucleotide sequence ID" value="NZ_CP032418.1"/>
</dbReference>
<keyword evidence="3" id="KW-1185">Reference proteome</keyword>
<protein>
    <submittedName>
        <fullName evidence="2">Type II toxin-antitoxin system Phd/YefM family antitoxin</fullName>
    </submittedName>
</protein>
<dbReference type="Proteomes" id="UP000265725">
    <property type="component" value="Chromosome"/>
</dbReference>
<evidence type="ECO:0000256" key="1">
    <source>
        <dbReference type="ARBA" id="ARBA00009981"/>
    </source>
</evidence>
<reference evidence="3" key="1">
    <citation type="submission" date="2018-09" db="EMBL/GenBank/DDBJ databases">
        <authorList>
            <person name="Zhu H."/>
        </authorList>
    </citation>
    <scope>NUCLEOTIDE SEQUENCE [LARGE SCALE GENOMIC DNA]</scope>
    <source>
        <strain evidence="3">K2R23-3</strain>
    </source>
</reference>
<evidence type="ECO:0000313" key="2">
    <source>
        <dbReference type="EMBL" id="AYC28968.1"/>
    </source>
</evidence>
<evidence type="ECO:0000313" key="3">
    <source>
        <dbReference type="Proteomes" id="UP000265725"/>
    </source>
</evidence>
<name>A0A385YTG2_9BACL</name>
<dbReference type="KEGG" id="paek:D3873_03430"/>
<comment type="similarity">
    <text evidence="1">Belongs to the phD/YefM antitoxin family.</text>
</comment>
<gene>
    <name evidence="2" type="ORF">D3873_03430</name>
</gene>
<dbReference type="SUPFAM" id="SSF143120">
    <property type="entry name" value="YefM-like"/>
    <property type="match status" value="1"/>
</dbReference>
<dbReference type="OrthoDB" id="2884732at2"/>
<proteinExistence type="inferred from homology"/>
<accession>A0A385YTG2</accession>
<sequence length="101" mass="11919">MSVEYLKRKKPTFTTEQLVTSSTAAKSFGKIRRQAKEQPQFIMENGNVETVLINYELYEELYSLVKELEEMKQNSMLSERIDRLNEHPQSSVSWKSIRRSE</sequence>
<dbReference type="AlphaFoldDB" id="A0A385YTG2"/>